<name>A0A8J3F035_9BURK</name>
<gene>
    <name evidence="1" type="ORF">GCM10008066_01380</name>
</gene>
<dbReference type="EMBL" id="BMDI01000001">
    <property type="protein sequence ID" value="GGI15922.1"/>
    <property type="molecule type" value="Genomic_DNA"/>
</dbReference>
<sequence>MSRIPDAVYGGFDIFTVIVPGDHGGWSAIADVERAGADGVEVFQDFGGPCEGQTAEQAKAKVLDNTRRKIDDLKADPV</sequence>
<protein>
    <submittedName>
        <fullName evidence="1">Uncharacterized protein</fullName>
    </submittedName>
</protein>
<comment type="caution">
    <text evidence="1">The sequence shown here is derived from an EMBL/GenBank/DDBJ whole genome shotgun (WGS) entry which is preliminary data.</text>
</comment>
<dbReference type="Proteomes" id="UP000642180">
    <property type="component" value="Unassembled WGS sequence"/>
</dbReference>
<accession>A0A8J3F035</accession>
<dbReference type="RefSeq" id="WP_188379362.1">
    <property type="nucleotide sequence ID" value="NZ_BMDI01000001.1"/>
</dbReference>
<organism evidence="1 2">
    <name type="scientific">Oxalicibacterium faecigallinarum</name>
    <dbReference type="NCBI Taxonomy" id="573741"/>
    <lineage>
        <taxon>Bacteria</taxon>
        <taxon>Pseudomonadati</taxon>
        <taxon>Pseudomonadota</taxon>
        <taxon>Betaproteobacteria</taxon>
        <taxon>Burkholderiales</taxon>
        <taxon>Oxalobacteraceae</taxon>
        <taxon>Oxalicibacterium</taxon>
    </lineage>
</organism>
<evidence type="ECO:0000313" key="2">
    <source>
        <dbReference type="Proteomes" id="UP000642180"/>
    </source>
</evidence>
<keyword evidence="2" id="KW-1185">Reference proteome</keyword>
<reference evidence="2" key="1">
    <citation type="journal article" date="2019" name="Int. J. Syst. Evol. Microbiol.">
        <title>The Global Catalogue of Microorganisms (GCM) 10K type strain sequencing project: providing services to taxonomists for standard genome sequencing and annotation.</title>
        <authorList>
            <consortium name="The Broad Institute Genomics Platform"/>
            <consortium name="The Broad Institute Genome Sequencing Center for Infectious Disease"/>
            <person name="Wu L."/>
            <person name="Ma J."/>
        </authorList>
    </citation>
    <scope>NUCLEOTIDE SEQUENCE [LARGE SCALE GENOMIC DNA]</scope>
    <source>
        <strain evidence="2">CCM 2767</strain>
    </source>
</reference>
<evidence type="ECO:0000313" key="1">
    <source>
        <dbReference type="EMBL" id="GGI15922.1"/>
    </source>
</evidence>
<dbReference type="AlphaFoldDB" id="A0A8J3F035"/>
<proteinExistence type="predicted"/>